<dbReference type="FunFam" id="1.20.1250.20:FF:000134">
    <property type="entry name" value="MFS sugar transporter protein"/>
    <property type="match status" value="1"/>
</dbReference>
<keyword evidence="4 8" id="KW-0812">Transmembrane</keyword>
<dbReference type="PROSITE" id="PS00217">
    <property type="entry name" value="SUGAR_TRANSPORT_2"/>
    <property type="match status" value="1"/>
</dbReference>
<feature type="transmembrane region" description="Helical" evidence="8">
    <location>
        <begin position="313"/>
        <end position="332"/>
    </location>
</feature>
<feature type="transmembrane region" description="Helical" evidence="8">
    <location>
        <begin position="158"/>
        <end position="179"/>
    </location>
</feature>
<dbReference type="Gene3D" id="1.20.1250.20">
    <property type="entry name" value="MFS general substrate transporter like domains"/>
    <property type="match status" value="1"/>
</dbReference>
<dbReference type="InterPro" id="IPR003663">
    <property type="entry name" value="Sugar/inositol_transpt"/>
</dbReference>
<evidence type="ECO:0000313" key="10">
    <source>
        <dbReference type="EMBL" id="KAH8697583.1"/>
    </source>
</evidence>
<dbReference type="InterPro" id="IPR050360">
    <property type="entry name" value="MFS_Sugar_Transporters"/>
</dbReference>
<evidence type="ECO:0000313" key="11">
    <source>
        <dbReference type="Proteomes" id="UP001201262"/>
    </source>
</evidence>
<feature type="transmembrane region" description="Helical" evidence="8">
    <location>
        <begin position="64"/>
        <end position="84"/>
    </location>
</feature>
<feature type="transmembrane region" description="Helical" evidence="8">
    <location>
        <begin position="127"/>
        <end position="146"/>
    </location>
</feature>
<dbReference type="InterPro" id="IPR005828">
    <property type="entry name" value="MFS_sugar_transport-like"/>
</dbReference>
<feature type="domain" description="Major facilitator superfamily (MFS) profile" evidence="9">
    <location>
        <begin position="16"/>
        <end position="466"/>
    </location>
</feature>
<keyword evidence="6 8" id="KW-0472">Membrane</keyword>
<evidence type="ECO:0000259" key="9">
    <source>
        <dbReference type="PROSITE" id="PS50850"/>
    </source>
</evidence>
<feature type="transmembrane region" description="Helical" evidence="8">
    <location>
        <begin position="279"/>
        <end position="301"/>
    </location>
</feature>
<dbReference type="PANTHER" id="PTHR48022:SF11">
    <property type="entry name" value="MONOSACCHARIDE TRANSPORTER (HXT8), PUTATIVE (AFU_ORTHOLOGUE AFUA_2G08120)-RELATED"/>
    <property type="match status" value="1"/>
</dbReference>
<sequence length="517" mass="56693">MASPSTRQVSAFNLAIVLALCFGSLTYGYSFSITSTTLGQPSFFEYFNLSQDTTAPRYAYTNRVIGGLNGCFSGGGFLGALVGGWACDALGRKKTLLLATPIAILGGALQGGAVNIAMLLVGRTLGGFAVGILMVLIPLFQCEIAPPAARGFLVSQHGVVIVFGYSVAAWVGFGCFYTTKPAFQWRFPLSLQCLWPLVMLLLTPLLPESPRWLLMQGRQQEAWDIVEKLHNSDKDDSRVSFAREEFYQMTNQVSADQEMASSETLTTLFTKKSYRRRMLCAFMTMFASESTAILVIYNYSVLLYEGLGFSSNISLLLAAAYVTVACCGNYISSLLMDHVGRVKLLITGISGCLICLIFEAALSARYIGTENSSGLGAGVFFLFLYISFYGCCIDATTYVYCTEIFPTHIRSRGMAWSLAVLFGTTVAYLIPAPTAFAQVGWKYYLLFIILSAINIPIIWTLFPETKGLALEEVGEKFGDDVIVKLTNITTEQREQLDDAIRADKSRLESTHVERLPV</sequence>
<dbReference type="PRINTS" id="PR00171">
    <property type="entry name" value="SUGRTRNSPORT"/>
</dbReference>
<dbReference type="Pfam" id="PF00083">
    <property type="entry name" value="Sugar_tr"/>
    <property type="match status" value="1"/>
</dbReference>
<reference evidence="10" key="1">
    <citation type="submission" date="2021-12" db="EMBL/GenBank/DDBJ databases">
        <title>Convergent genome expansion in fungi linked to evolution of root-endophyte symbiosis.</title>
        <authorList>
            <consortium name="DOE Joint Genome Institute"/>
            <person name="Ke Y.-H."/>
            <person name="Bonito G."/>
            <person name="Liao H.-L."/>
            <person name="Looney B."/>
            <person name="Rojas-Flechas A."/>
            <person name="Nash J."/>
            <person name="Hameed K."/>
            <person name="Schadt C."/>
            <person name="Martin F."/>
            <person name="Crous P.W."/>
            <person name="Miettinen O."/>
            <person name="Magnuson J.K."/>
            <person name="Labbe J."/>
            <person name="Jacobson D."/>
            <person name="Doktycz M.J."/>
            <person name="Veneault-Fourrey C."/>
            <person name="Kuo A."/>
            <person name="Mondo S."/>
            <person name="Calhoun S."/>
            <person name="Riley R."/>
            <person name="Ohm R."/>
            <person name="LaButti K."/>
            <person name="Andreopoulos B."/>
            <person name="Pangilinan J."/>
            <person name="Nolan M."/>
            <person name="Tritt A."/>
            <person name="Clum A."/>
            <person name="Lipzen A."/>
            <person name="Daum C."/>
            <person name="Barry K."/>
            <person name="Grigoriev I.V."/>
            <person name="Vilgalys R."/>
        </authorList>
    </citation>
    <scope>NUCLEOTIDE SEQUENCE</scope>
    <source>
        <strain evidence="10">PMI_201</strain>
    </source>
</reference>
<feature type="transmembrane region" description="Helical" evidence="8">
    <location>
        <begin position="344"/>
        <end position="367"/>
    </location>
</feature>
<evidence type="ECO:0000256" key="1">
    <source>
        <dbReference type="ARBA" id="ARBA00004141"/>
    </source>
</evidence>
<dbReference type="GO" id="GO:0005351">
    <property type="term" value="F:carbohydrate:proton symporter activity"/>
    <property type="evidence" value="ECO:0007669"/>
    <property type="project" value="TreeGrafter"/>
</dbReference>
<evidence type="ECO:0000256" key="6">
    <source>
        <dbReference type="ARBA" id="ARBA00023136"/>
    </source>
</evidence>
<dbReference type="GeneID" id="70248557"/>
<organism evidence="10 11">
    <name type="scientific">Talaromyces proteolyticus</name>
    <dbReference type="NCBI Taxonomy" id="1131652"/>
    <lineage>
        <taxon>Eukaryota</taxon>
        <taxon>Fungi</taxon>
        <taxon>Dikarya</taxon>
        <taxon>Ascomycota</taxon>
        <taxon>Pezizomycotina</taxon>
        <taxon>Eurotiomycetes</taxon>
        <taxon>Eurotiomycetidae</taxon>
        <taxon>Eurotiales</taxon>
        <taxon>Trichocomaceae</taxon>
        <taxon>Talaromyces</taxon>
        <taxon>Talaromyces sect. Bacilispori</taxon>
    </lineage>
</organism>
<dbReference type="InterPro" id="IPR020846">
    <property type="entry name" value="MFS_dom"/>
</dbReference>
<dbReference type="PANTHER" id="PTHR48022">
    <property type="entry name" value="PLASTIDIC GLUCOSE TRANSPORTER 4"/>
    <property type="match status" value="1"/>
</dbReference>
<evidence type="ECO:0000256" key="5">
    <source>
        <dbReference type="ARBA" id="ARBA00022989"/>
    </source>
</evidence>
<dbReference type="InterPro" id="IPR005829">
    <property type="entry name" value="Sugar_transporter_CS"/>
</dbReference>
<evidence type="ECO:0000256" key="2">
    <source>
        <dbReference type="ARBA" id="ARBA00010992"/>
    </source>
</evidence>
<keyword evidence="5 8" id="KW-1133">Transmembrane helix</keyword>
<evidence type="ECO:0000256" key="8">
    <source>
        <dbReference type="SAM" id="Phobius"/>
    </source>
</evidence>
<protein>
    <submittedName>
        <fullName evidence="10">General substrate transporter</fullName>
    </submittedName>
</protein>
<dbReference type="PROSITE" id="PS50850">
    <property type="entry name" value="MFS"/>
    <property type="match status" value="1"/>
</dbReference>
<evidence type="ECO:0000256" key="3">
    <source>
        <dbReference type="ARBA" id="ARBA00022448"/>
    </source>
</evidence>
<feature type="transmembrane region" description="Helical" evidence="8">
    <location>
        <begin position="12"/>
        <end position="31"/>
    </location>
</feature>
<dbReference type="SUPFAM" id="SSF103473">
    <property type="entry name" value="MFS general substrate transporter"/>
    <property type="match status" value="1"/>
</dbReference>
<evidence type="ECO:0000256" key="4">
    <source>
        <dbReference type="ARBA" id="ARBA00022692"/>
    </source>
</evidence>
<comment type="similarity">
    <text evidence="2 7">Belongs to the major facilitator superfamily. Sugar transporter (TC 2.A.1.1) family.</text>
</comment>
<dbReference type="EMBL" id="JAJTJA010000006">
    <property type="protein sequence ID" value="KAH8697583.1"/>
    <property type="molecule type" value="Genomic_DNA"/>
</dbReference>
<feature type="transmembrane region" description="Helical" evidence="8">
    <location>
        <begin position="413"/>
        <end position="431"/>
    </location>
</feature>
<comment type="caution">
    <text evidence="10">The sequence shown here is derived from an EMBL/GenBank/DDBJ whole genome shotgun (WGS) entry which is preliminary data.</text>
</comment>
<dbReference type="Proteomes" id="UP001201262">
    <property type="component" value="Unassembled WGS sequence"/>
</dbReference>
<name>A0AAD4KPQ3_9EURO</name>
<dbReference type="NCBIfam" id="TIGR00879">
    <property type="entry name" value="SP"/>
    <property type="match status" value="1"/>
</dbReference>
<evidence type="ECO:0000256" key="7">
    <source>
        <dbReference type="RuleBase" id="RU003346"/>
    </source>
</evidence>
<keyword evidence="3 7" id="KW-0813">Transport</keyword>
<proteinExistence type="inferred from homology"/>
<feature type="transmembrane region" description="Helical" evidence="8">
    <location>
        <begin position="379"/>
        <end position="401"/>
    </location>
</feature>
<keyword evidence="11" id="KW-1185">Reference proteome</keyword>
<dbReference type="AlphaFoldDB" id="A0AAD4KPQ3"/>
<gene>
    <name evidence="10" type="ORF">BGW36DRAFT_397260</name>
</gene>
<comment type="subcellular location">
    <subcellularLocation>
        <location evidence="1">Membrane</location>
        <topology evidence="1">Multi-pass membrane protein</topology>
    </subcellularLocation>
</comment>
<dbReference type="RefSeq" id="XP_046072284.1">
    <property type="nucleotide sequence ID" value="XM_046218270.1"/>
</dbReference>
<feature type="transmembrane region" description="Helical" evidence="8">
    <location>
        <begin position="443"/>
        <end position="462"/>
    </location>
</feature>
<dbReference type="GO" id="GO:0016020">
    <property type="term" value="C:membrane"/>
    <property type="evidence" value="ECO:0007669"/>
    <property type="project" value="UniProtKB-SubCell"/>
</dbReference>
<accession>A0AAD4KPQ3</accession>
<dbReference type="InterPro" id="IPR036259">
    <property type="entry name" value="MFS_trans_sf"/>
</dbReference>